<dbReference type="STRING" id="151894.SAMN04488524_2375"/>
<feature type="transmembrane region" description="Helical" evidence="1">
    <location>
        <begin position="189"/>
        <end position="219"/>
    </location>
</feature>
<feature type="transmembrane region" description="Helical" evidence="1">
    <location>
        <begin position="34"/>
        <end position="56"/>
    </location>
</feature>
<protein>
    <recommendedName>
        <fullName evidence="4">Membrane domain of glycerophosphoryl diester phosphodiesterase</fullName>
    </recommendedName>
</protein>
<keyword evidence="1" id="KW-0812">Transmembrane</keyword>
<evidence type="ECO:0000256" key="1">
    <source>
        <dbReference type="SAM" id="Phobius"/>
    </source>
</evidence>
<keyword evidence="1" id="KW-1133">Transmembrane helix</keyword>
<evidence type="ECO:0008006" key="4">
    <source>
        <dbReference type="Google" id="ProtNLM"/>
    </source>
</evidence>
<keyword evidence="3" id="KW-1185">Reference proteome</keyword>
<dbReference type="OrthoDB" id="1049480at2"/>
<proteinExistence type="predicted"/>
<keyword evidence="1" id="KW-0472">Membrane</keyword>
<sequence length="292" mass="33379">MSEKIEFKKLREFGEVISDTVLFIKQNFKALLKVFVYFCGFFIVAGIIASVIQQLGLQGAAKDPGNPFKFTRLDEIFTVSYFMVIVFTLFTYTAINVSILSFIVLYIEKQRKAPSPEEVWAYFKYYFVRVFFSGLFISVFVVIAFTFCLLPGIYVFPAMSLFSAVMVMENGSFSYSFGRSFKLLKDQWWVTAGTIFVIWMIAYASMSFASLPAVFLTMAGTFMPVSNEWSKVMIVIGTIVQHLCYVFMMIPVIGCALCYFNLAERQESTGLMDRINQLGQKKDHLSGLEEEY</sequence>
<feature type="transmembrane region" description="Helical" evidence="1">
    <location>
        <begin position="76"/>
        <end position="105"/>
    </location>
</feature>
<gene>
    <name evidence="2" type="ORF">SAMN04488524_2375</name>
</gene>
<evidence type="ECO:0000313" key="3">
    <source>
        <dbReference type="Proteomes" id="UP000192756"/>
    </source>
</evidence>
<accession>A0A1W2BI51</accession>
<feature type="transmembrane region" description="Helical" evidence="1">
    <location>
        <begin position="239"/>
        <end position="262"/>
    </location>
</feature>
<organism evidence="2 3">
    <name type="scientific">Pedobacter africanus</name>
    <dbReference type="NCBI Taxonomy" id="151894"/>
    <lineage>
        <taxon>Bacteria</taxon>
        <taxon>Pseudomonadati</taxon>
        <taxon>Bacteroidota</taxon>
        <taxon>Sphingobacteriia</taxon>
        <taxon>Sphingobacteriales</taxon>
        <taxon>Sphingobacteriaceae</taxon>
        <taxon>Pedobacter</taxon>
    </lineage>
</organism>
<name>A0A1W2BI51_9SPHI</name>
<dbReference type="EMBL" id="FWXT01000001">
    <property type="protein sequence ID" value="SMC72566.1"/>
    <property type="molecule type" value="Genomic_DNA"/>
</dbReference>
<dbReference type="AlphaFoldDB" id="A0A1W2BI51"/>
<dbReference type="Proteomes" id="UP000192756">
    <property type="component" value="Unassembled WGS sequence"/>
</dbReference>
<dbReference type="RefSeq" id="WP_084238735.1">
    <property type="nucleotide sequence ID" value="NZ_FWXT01000001.1"/>
</dbReference>
<feature type="transmembrane region" description="Helical" evidence="1">
    <location>
        <begin position="126"/>
        <end position="147"/>
    </location>
</feature>
<evidence type="ECO:0000313" key="2">
    <source>
        <dbReference type="EMBL" id="SMC72566.1"/>
    </source>
</evidence>
<feature type="transmembrane region" description="Helical" evidence="1">
    <location>
        <begin position="153"/>
        <end position="177"/>
    </location>
</feature>
<reference evidence="3" key="1">
    <citation type="submission" date="2017-04" db="EMBL/GenBank/DDBJ databases">
        <authorList>
            <person name="Varghese N."/>
            <person name="Submissions S."/>
        </authorList>
    </citation>
    <scope>NUCLEOTIDE SEQUENCE [LARGE SCALE GENOMIC DNA]</scope>
    <source>
        <strain evidence="3">DSM 12126</strain>
    </source>
</reference>